<dbReference type="Proteomes" id="UP001056120">
    <property type="component" value="Linkage Group LG13"/>
</dbReference>
<evidence type="ECO:0000313" key="1">
    <source>
        <dbReference type="EMBL" id="KAI3787158.1"/>
    </source>
</evidence>
<evidence type="ECO:0000313" key="2">
    <source>
        <dbReference type="Proteomes" id="UP001056120"/>
    </source>
</evidence>
<keyword evidence="2" id="KW-1185">Reference proteome</keyword>
<reference evidence="1 2" key="2">
    <citation type="journal article" date="2022" name="Mol. Ecol. Resour.">
        <title>The genomes of chicory, endive, great burdock and yacon provide insights into Asteraceae paleo-polyploidization history and plant inulin production.</title>
        <authorList>
            <person name="Fan W."/>
            <person name="Wang S."/>
            <person name="Wang H."/>
            <person name="Wang A."/>
            <person name="Jiang F."/>
            <person name="Liu H."/>
            <person name="Zhao H."/>
            <person name="Xu D."/>
            <person name="Zhang Y."/>
        </authorList>
    </citation>
    <scope>NUCLEOTIDE SEQUENCE [LARGE SCALE GENOMIC DNA]</scope>
    <source>
        <strain evidence="2">cv. Yunnan</strain>
        <tissue evidence="1">Leaves</tissue>
    </source>
</reference>
<gene>
    <name evidence="1" type="ORF">L1987_41414</name>
</gene>
<sequence length="109" mass="12431">MLPAAFLAEQSVKHGNRQKTERTREEGREVEGGRESLGLMVEKEGGWTLQREKCVFLVSSCNYLMIGLEFCQPQALEGKWPHYAEGKPVLKMDLHFLQHIVLSIVDCSR</sequence>
<dbReference type="EMBL" id="CM042030">
    <property type="protein sequence ID" value="KAI3787158.1"/>
    <property type="molecule type" value="Genomic_DNA"/>
</dbReference>
<proteinExistence type="predicted"/>
<organism evidence="1 2">
    <name type="scientific">Smallanthus sonchifolius</name>
    <dbReference type="NCBI Taxonomy" id="185202"/>
    <lineage>
        <taxon>Eukaryota</taxon>
        <taxon>Viridiplantae</taxon>
        <taxon>Streptophyta</taxon>
        <taxon>Embryophyta</taxon>
        <taxon>Tracheophyta</taxon>
        <taxon>Spermatophyta</taxon>
        <taxon>Magnoliopsida</taxon>
        <taxon>eudicotyledons</taxon>
        <taxon>Gunneridae</taxon>
        <taxon>Pentapetalae</taxon>
        <taxon>asterids</taxon>
        <taxon>campanulids</taxon>
        <taxon>Asterales</taxon>
        <taxon>Asteraceae</taxon>
        <taxon>Asteroideae</taxon>
        <taxon>Heliantheae alliance</taxon>
        <taxon>Millerieae</taxon>
        <taxon>Smallanthus</taxon>
    </lineage>
</organism>
<accession>A0ACB9GVQ0</accession>
<comment type="caution">
    <text evidence="1">The sequence shown here is derived from an EMBL/GenBank/DDBJ whole genome shotgun (WGS) entry which is preliminary data.</text>
</comment>
<reference evidence="2" key="1">
    <citation type="journal article" date="2022" name="Mol. Ecol. Resour.">
        <title>The genomes of chicory, endive, great burdock and yacon provide insights into Asteraceae palaeo-polyploidization history and plant inulin production.</title>
        <authorList>
            <person name="Fan W."/>
            <person name="Wang S."/>
            <person name="Wang H."/>
            <person name="Wang A."/>
            <person name="Jiang F."/>
            <person name="Liu H."/>
            <person name="Zhao H."/>
            <person name="Xu D."/>
            <person name="Zhang Y."/>
        </authorList>
    </citation>
    <scope>NUCLEOTIDE SEQUENCE [LARGE SCALE GENOMIC DNA]</scope>
    <source>
        <strain evidence="2">cv. Yunnan</strain>
    </source>
</reference>
<protein>
    <submittedName>
        <fullName evidence="1">Uncharacterized protein</fullName>
    </submittedName>
</protein>
<name>A0ACB9GVQ0_9ASTR</name>